<protein>
    <recommendedName>
        <fullName evidence="3">DUF6535 domain-containing protein</fullName>
    </recommendedName>
</protein>
<evidence type="ECO:0000256" key="2">
    <source>
        <dbReference type="SAM" id="Phobius"/>
    </source>
</evidence>
<evidence type="ECO:0000256" key="1">
    <source>
        <dbReference type="SAM" id="MobiDB-lite"/>
    </source>
</evidence>
<evidence type="ECO:0000259" key="3">
    <source>
        <dbReference type="Pfam" id="PF20153"/>
    </source>
</evidence>
<feature type="transmembrane region" description="Helical" evidence="2">
    <location>
        <begin position="89"/>
        <end position="107"/>
    </location>
</feature>
<feature type="domain" description="DUF6535" evidence="3">
    <location>
        <begin position="64"/>
        <end position="117"/>
    </location>
</feature>
<dbReference type="AlphaFoldDB" id="A0AAD7NW76"/>
<reference evidence="4" key="1">
    <citation type="submission" date="2023-03" db="EMBL/GenBank/DDBJ databases">
        <title>Massive genome expansion in bonnet fungi (Mycena s.s.) driven by repeated elements and novel gene families across ecological guilds.</title>
        <authorList>
            <consortium name="Lawrence Berkeley National Laboratory"/>
            <person name="Harder C.B."/>
            <person name="Miyauchi S."/>
            <person name="Viragh M."/>
            <person name="Kuo A."/>
            <person name="Thoen E."/>
            <person name="Andreopoulos B."/>
            <person name="Lu D."/>
            <person name="Skrede I."/>
            <person name="Drula E."/>
            <person name="Henrissat B."/>
            <person name="Morin E."/>
            <person name="Kohler A."/>
            <person name="Barry K."/>
            <person name="LaButti K."/>
            <person name="Morin E."/>
            <person name="Salamov A."/>
            <person name="Lipzen A."/>
            <person name="Mereny Z."/>
            <person name="Hegedus B."/>
            <person name="Baldrian P."/>
            <person name="Stursova M."/>
            <person name="Weitz H."/>
            <person name="Taylor A."/>
            <person name="Grigoriev I.V."/>
            <person name="Nagy L.G."/>
            <person name="Martin F."/>
            <person name="Kauserud H."/>
        </authorList>
    </citation>
    <scope>NUCLEOTIDE SEQUENCE</scope>
    <source>
        <strain evidence="4">CBHHK188m</strain>
    </source>
</reference>
<gene>
    <name evidence="4" type="ORF">DFH07DRAFT_1056451</name>
</gene>
<keyword evidence="2" id="KW-0472">Membrane</keyword>
<sequence>MTRTSASGKPPAYSPDENEAERGPRPKGSEEAIPKENHQFRNTSVDTDNPWRFTRDCSGVAGVWKLYMDLAQTEDKRFADILNSDLDPLVLFATLFSGILAAFLIDVRKGLEAPNQPTLTRVRQIIQCLSLLIRIAFFLFAAGLSQLLFNDDVVIGGLIAALAGLVLIMYIGNTANPIFYTASPFRTPLSWMLRRLFRRSNSPPLTYVPSTEEGLKARALAWLMMTSRDTTTIRAAIRATAGLLHLPEVRAELHLSRVMYILSRGLPELLELGSDTKDTTTLALYLCTLLRLFPPGSAKDDTVESTRRDTAESTSGKVDQIHEALETLVHPRGALFVTDSLPPAIRELALCRWYQSHPQVFFPSTAIGVSVVFRRCCVSKLPPEHHNTTSIACSDYMLRGKNVGGSQVSLPTLWRALYIERDIDKGIVRYHFTSVIAMVGVKA</sequence>
<evidence type="ECO:0000313" key="4">
    <source>
        <dbReference type="EMBL" id="KAJ7777671.1"/>
    </source>
</evidence>
<dbReference type="Pfam" id="PF20153">
    <property type="entry name" value="DUF6535"/>
    <property type="match status" value="1"/>
</dbReference>
<dbReference type="Proteomes" id="UP001215280">
    <property type="component" value="Unassembled WGS sequence"/>
</dbReference>
<feature type="region of interest" description="Disordered" evidence="1">
    <location>
        <begin position="1"/>
        <end position="47"/>
    </location>
</feature>
<keyword evidence="2" id="KW-1133">Transmembrane helix</keyword>
<evidence type="ECO:0000313" key="5">
    <source>
        <dbReference type="Proteomes" id="UP001215280"/>
    </source>
</evidence>
<accession>A0AAD7NW76</accession>
<organism evidence="4 5">
    <name type="scientific">Mycena maculata</name>
    <dbReference type="NCBI Taxonomy" id="230809"/>
    <lineage>
        <taxon>Eukaryota</taxon>
        <taxon>Fungi</taxon>
        <taxon>Dikarya</taxon>
        <taxon>Basidiomycota</taxon>
        <taxon>Agaricomycotina</taxon>
        <taxon>Agaricomycetes</taxon>
        <taxon>Agaricomycetidae</taxon>
        <taxon>Agaricales</taxon>
        <taxon>Marasmiineae</taxon>
        <taxon>Mycenaceae</taxon>
        <taxon>Mycena</taxon>
    </lineage>
</organism>
<feature type="transmembrane region" description="Helical" evidence="2">
    <location>
        <begin position="128"/>
        <end position="147"/>
    </location>
</feature>
<feature type="compositionally biased region" description="Basic and acidic residues" evidence="1">
    <location>
        <begin position="20"/>
        <end position="39"/>
    </location>
</feature>
<dbReference type="InterPro" id="IPR045338">
    <property type="entry name" value="DUF6535"/>
</dbReference>
<proteinExistence type="predicted"/>
<feature type="transmembrane region" description="Helical" evidence="2">
    <location>
        <begin position="153"/>
        <end position="171"/>
    </location>
</feature>
<comment type="caution">
    <text evidence="4">The sequence shown here is derived from an EMBL/GenBank/DDBJ whole genome shotgun (WGS) entry which is preliminary data.</text>
</comment>
<name>A0AAD7NW76_9AGAR</name>
<keyword evidence="5" id="KW-1185">Reference proteome</keyword>
<dbReference type="EMBL" id="JARJLG010000010">
    <property type="protein sequence ID" value="KAJ7777671.1"/>
    <property type="molecule type" value="Genomic_DNA"/>
</dbReference>
<keyword evidence="2" id="KW-0812">Transmembrane</keyword>